<dbReference type="InterPro" id="IPR035959">
    <property type="entry name" value="RutC-like_sf"/>
</dbReference>
<dbReference type="CDD" id="cd02185">
    <property type="entry name" value="AroH"/>
    <property type="match status" value="1"/>
</dbReference>
<dbReference type="EC" id="5.4.99.5" evidence="1 3"/>
<dbReference type="OrthoDB" id="9802232at2"/>
<keyword evidence="6" id="KW-1185">Reference proteome</keyword>
<dbReference type="PANTHER" id="PTHR21164:SF0">
    <property type="entry name" value="CHORISMATE MUTASE AROH"/>
    <property type="match status" value="1"/>
</dbReference>
<evidence type="ECO:0000313" key="5">
    <source>
        <dbReference type="EMBL" id="KZN95920.1"/>
    </source>
</evidence>
<dbReference type="Proteomes" id="UP000214606">
    <property type="component" value="Chromosome"/>
</dbReference>
<gene>
    <name evidence="4" type="ORF">AP3564_17170</name>
    <name evidence="5" type="ORF">AZI98_12305</name>
</gene>
<dbReference type="GO" id="GO:0046417">
    <property type="term" value="P:chorismate metabolic process"/>
    <property type="evidence" value="ECO:0007669"/>
    <property type="project" value="TreeGrafter"/>
</dbReference>
<dbReference type="PANTHER" id="PTHR21164">
    <property type="entry name" value="CHORISMATE MUTASE"/>
    <property type="match status" value="1"/>
</dbReference>
<name>A0A165XE03_9BACI</name>
<evidence type="ECO:0000256" key="3">
    <source>
        <dbReference type="PROSITE-ProRule" id="PRU00514"/>
    </source>
</evidence>
<proteinExistence type="predicted"/>
<dbReference type="AlphaFoldDB" id="A0A165XE03"/>
<keyword evidence="2 3" id="KW-0057">Aromatic amino acid biosynthesis</keyword>
<comment type="catalytic activity">
    <reaction evidence="3">
        <text>chorismate = prephenate</text>
        <dbReference type="Rhea" id="RHEA:13897"/>
        <dbReference type="ChEBI" id="CHEBI:29748"/>
        <dbReference type="ChEBI" id="CHEBI:29934"/>
        <dbReference type="EC" id="5.4.99.5"/>
    </reaction>
</comment>
<dbReference type="EMBL" id="CP017703">
    <property type="protein sequence ID" value="ASS92461.1"/>
    <property type="molecule type" value="Genomic_DNA"/>
</dbReference>
<evidence type="ECO:0000313" key="4">
    <source>
        <dbReference type="EMBL" id="ASS92461.1"/>
    </source>
</evidence>
<keyword evidence="3" id="KW-0413">Isomerase</keyword>
<dbReference type="EMBL" id="LWBR01000035">
    <property type="protein sequence ID" value="KZN95920.1"/>
    <property type="molecule type" value="Genomic_DNA"/>
</dbReference>
<organism evidence="5 6">
    <name type="scientific">Aeribacillus pallidus</name>
    <dbReference type="NCBI Taxonomy" id="33936"/>
    <lineage>
        <taxon>Bacteria</taxon>
        <taxon>Bacillati</taxon>
        <taxon>Bacillota</taxon>
        <taxon>Bacilli</taxon>
        <taxon>Bacillales</taxon>
        <taxon>Bacillaceae</taxon>
        <taxon>Aeribacillus</taxon>
    </lineage>
</organism>
<evidence type="ECO:0000313" key="6">
    <source>
        <dbReference type="Proteomes" id="UP000076476"/>
    </source>
</evidence>
<feature type="binding site" evidence="2">
    <location>
        <position position="107"/>
    </location>
    <ligand>
        <name>prephenate</name>
        <dbReference type="ChEBI" id="CHEBI:29934"/>
    </ligand>
</feature>
<dbReference type="Pfam" id="PF07736">
    <property type="entry name" value="CM_1"/>
    <property type="match status" value="1"/>
</dbReference>
<dbReference type="KEGG" id="apak:AP3564_17170"/>
<evidence type="ECO:0000256" key="2">
    <source>
        <dbReference type="PIRSR" id="PIRSR005965-1"/>
    </source>
</evidence>
<sequence length="121" mass="13641">MIRGVRGAITVSENNEEQIVESTERLLREMIRLNNIAPEQVASVFISATNDLNACFPAKALRNIEGWKYVPVTCMQEIAVEGALEKCVRVMMHINTEAAQNDICHVYLEKAKILRPDLVDK</sequence>
<dbReference type="Proteomes" id="UP000076476">
    <property type="component" value="Unassembled WGS sequence"/>
</dbReference>
<dbReference type="GO" id="GO:0009073">
    <property type="term" value="P:aromatic amino acid family biosynthetic process"/>
    <property type="evidence" value="ECO:0007669"/>
    <property type="project" value="UniProtKB-UniRule"/>
</dbReference>
<dbReference type="PROSITE" id="PS51167">
    <property type="entry name" value="CHORISMATE_MUT_1"/>
    <property type="match status" value="1"/>
</dbReference>
<dbReference type="UniPathway" id="UPA00120">
    <property type="reaction ID" value="UER00203"/>
</dbReference>
<dbReference type="STRING" id="33936.AZI98_12305"/>
<accession>A0A165XE03</accession>
<feature type="binding site" evidence="2">
    <location>
        <position position="89"/>
    </location>
    <ligand>
        <name>prephenate</name>
        <dbReference type="ChEBI" id="CHEBI:29934"/>
    </ligand>
</feature>
<dbReference type="RefSeq" id="WP_063388656.1">
    <property type="nucleotide sequence ID" value="NZ_CP017703.1"/>
</dbReference>
<dbReference type="InterPro" id="IPR008243">
    <property type="entry name" value="Chorismate_mutase_AroH"/>
</dbReference>
<dbReference type="Gene3D" id="3.30.1330.40">
    <property type="entry name" value="RutC-like"/>
    <property type="match status" value="1"/>
</dbReference>
<keyword evidence="2 3" id="KW-0028">Amino-acid biosynthesis</keyword>
<dbReference type="SUPFAM" id="SSF55298">
    <property type="entry name" value="YjgF-like"/>
    <property type="match status" value="1"/>
</dbReference>
<evidence type="ECO:0000256" key="1">
    <source>
        <dbReference type="NCBIfam" id="TIGR01796"/>
    </source>
</evidence>
<evidence type="ECO:0000313" key="7">
    <source>
        <dbReference type="Proteomes" id="UP000214606"/>
    </source>
</evidence>
<accession>A0A163XRF6</accession>
<dbReference type="GO" id="GO:0004106">
    <property type="term" value="F:chorismate mutase activity"/>
    <property type="evidence" value="ECO:0007669"/>
    <property type="project" value="UniProtKB-UniRule"/>
</dbReference>
<protein>
    <recommendedName>
        <fullName evidence="1 3">chorismate mutase</fullName>
        <ecNumber evidence="1 3">5.4.99.5</ecNumber>
    </recommendedName>
</protein>
<feature type="binding site" evidence="2">
    <location>
        <position position="6"/>
    </location>
    <ligand>
        <name>prephenate</name>
        <dbReference type="ChEBI" id="CHEBI:29934"/>
    </ligand>
</feature>
<dbReference type="PIRSF" id="PIRSF005965">
    <property type="entry name" value="Chor_mut_AroH"/>
    <property type="match status" value="1"/>
</dbReference>
<reference evidence="4 7" key="2">
    <citation type="submission" date="2016-10" db="EMBL/GenBank/DDBJ databases">
        <title>The whole genome sequencing and assembly of Aeribacillus pallidus KCTC3564 strain.</title>
        <authorList>
            <person name="Lee Y.-J."/>
            <person name="Park M.-K."/>
            <person name="Yi H."/>
            <person name="Bahn Y.-S."/>
            <person name="Kim J.F."/>
            <person name="Lee D.-W."/>
        </authorList>
    </citation>
    <scope>NUCLEOTIDE SEQUENCE [LARGE SCALE GENOMIC DNA]</scope>
    <source>
        <strain evidence="4 7">KCTC3564</strain>
    </source>
</reference>
<dbReference type="NCBIfam" id="TIGR01796">
    <property type="entry name" value="CM_mono_aroH"/>
    <property type="match status" value="1"/>
</dbReference>
<reference evidence="5 6" key="1">
    <citation type="submission" date="2016-04" db="EMBL/GenBank/DDBJ databases">
        <title>Draft genome sequence of Aeribacillus pallidus 8m3 from petroleum reservoir.</title>
        <authorList>
            <person name="Poltaraus A.B."/>
            <person name="Nazina T.N."/>
            <person name="Tourova T.P."/>
            <person name="Malakho S.M."/>
            <person name="Korshunova A.V."/>
            <person name="Sokolova D.S."/>
        </authorList>
    </citation>
    <scope>NUCLEOTIDE SEQUENCE [LARGE SCALE GENOMIC DNA]</scope>
    <source>
        <strain evidence="5 6">8m3</strain>
    </source>
</reference>
<dbReference type="GO" id="GO:0008652">
    <property type="term" value="P:amino acid biosynthetic process"/>
    <property type="evidence" value="ECO:0007669"/>
    <property type="project" value="UniProtKB-UniRule"/>
</dbReference>